<proteinExistence type="predicted"/>
<name>A0A7D4PT52_9MICO</name>
<feature type="transmembrane region" description="Helical" evidence="1">
    <location>
        <begin position="106"/>
        <end position="124"/>
    </location>
</feature>
<keyword evidence="1" id="KW-0472">Membrane</keyword>
<protein>
    <submittedName>
        <fullName evidence="2">Uncharacterized protein</fullName>
    </submittedName>
</protein>
<keyword evidence="1" id="KW-0812">Transmembrane</keyword>
<feature type="transmembrane region" description="Helical" evidence="1">
    <location>
        <begin position="47"/>
        <end position="69"/>
    </location>
</feature>
<gene>
    <name evidence="2" type="ORF">HQM25_03570</name>
</gene>
<evidence type="ECO:0000313" key="2">
    <source>
        <dbReference type="EMBL" id="QKJ18553.1"/>
    </source>
</evidence>
<keyword evidence="1" id="KW-1133">Transmembrane helix</keyword>
<evidence type="ECO:0000256" key="1">
    <source>
        <dbReference type="SAM" id="Phobius"/>
    </source>
</evidence>
<organism evidence="2 3">
    <name type="scientific">Microbacterium hominis</name>
    <dbReference type="NCBI Taxonomy" id="162426"/>
    <lineage>
        <taxon>Bacteria</taxon>
        <taxon>Bacillati</taxon>
        <taxon>Actinomycetota</taxon>
        <taxon>Actinomycetes</taxon>
        <taxon>Micrococcales</taxon>
        <taxon>Microbacteriaceae</taxon>
        <taxon>Microbacterium</taxon>
    </lineage>
</organism>
<feature type="transmembrane region" description="Helical" evidence="1">
    <location>
        <begin position="12"/>
        <end position="41"/>
    </location>
</feature>
<dbReference type="Proteomes" id="UP000502498">
    <property type="component" value="Chromosome"/>
</dbReference>
<evidence type="ECO:0000313" key="3">
    <source>
        <dbReference type="Proteomes" id="UP000502498"/>
    </source>
</evidence>
<sequence>MSQDAATAVRRPVVLTVAIVLVYLNALAQVLTGILVLLSRYDVEPSIVLPVSLLGSAIILFGLLVLAVASGVGRGSALSRILLTVYIGALLALSAVTIILADTWDASSAVNVAVEAFILVALWLPPVSRFMGARSAAGQAAPAG</sequence>
<reference evidence="2 3" key="1">
    <citation type="submission" date="2020-05" db="EMBL/GenBank/DDBJ databases">
        <title>Strain PA2F3 complete genome.</title>
        <authorList>
            <person name="Kim Y.-S."/>
            <person name="Kim S.-J."/>
            <person name="Jung H.-k."/>
            <person name="Kim S.-E."/>
            <person name="Kim K.-H."/>
        </authorList>
    </citation>
    <scope>NUCLEOTIDE SEQUENCE [LARGE SCALE GENOMIC DNA]</scope>
    <source>
        <strain evidence="2 3">PA2F3</strain>
    </source>
</reference>
<dbReference type="EMBL" id="CP054038">
    <property type="protein sequence ID" value="QKJ18553.1"/>
    <property type="molecule type" value="Genomic_DNA"/>
</dbReference>
<accession>A0A7D4PT52</accession>
<dbReference type="RefSeq" id="WP_172988994.1">
    <property type="nucleotide sequence ID" value="NZ_CP054038.1"/>
</dbReference>
<feature type="transmembrane region" description="Helical" evidence="1">
    <location>
        <begin position="81"/>
        <end position="100"/>
    </location>
</feature>
<dbReference type="AlphaFoldDB" id="A0A7D4PT52"/>